<keyword evidence="1" id="KW-0175">Coiled coil</keyword>
<reference evidence="3 4" key="1">
    <citation type="journal article" date="2015" name="Fungal Genet. Biol.">
        <title>Evolution of novel wood decay mechanisms in Agaricales revealed by the genome sequences of Fistulina hepatica and Cylindrobasidium torrendii.</title>
        <authorList>
            <person name="Floudas D."/>
            <person name="Held B.W."/>
            <person name="Riley R."/>
            <person name="Nagy L.G."/>
            <person name="Koehler G."/>
            <person name="Ransdell A.S."/>
            <person name="Younus H."/>
            <person name="Chow J."/>
            <person name="Chiniquy J."/>
            <person name="Lipzen A."/>
            <person name="Tritt A."/>
            <person name="Sun H."/>
            <person name="Haridas S."/>
            <person name="LaButti K."/>
            <person name="Ohm R.A."/>
            <person name="Kues U."/>
            <person name="Blanchette R.A."/>
            <person name="Grigoriev I.V."/>
            <person name="Minto R.E."/>
            <person name="Hibbett D.S."/>
        </authorList>
    </citation>
    <scope>NUCLEOTIDE SEQUENCE [LARGE SCALE GENOMIC DNA]</scope>
    <source>
        <strain evidence="3 4">FP15055 ss-10</strain>
    </source>
</reference>
<evidence type="ECO:0000313" key="4">
    <source>
        <dbReference type="Proteomes" id="UP000054007"/>
    </source>
</evidence>
<feature type="compositionally biased region" description="Acidic residues" evidence="2">
    <location>
        <begin position="13"/>
        <end position="24"/>
    </location>
</feature>
<feature type="compositionally biased region" description="Acidic residues" evidence="2">
    <location>
        <begin position="710"/>
        <end position="723"/>
    </location>
</feature>
<feature type="compositionally biased region" description="Polar residues" evidence="2">
    <location>
        <begin position="1"/>
        <end position="11"/>
    </location>
</feature>
<feature type="compositionally biased region" description="Polar residues" evidence="2">
    <location>
        <begin position="569"/>
        <end position="589"/>
    </location>
</feature>
<feature type="region of interest" description="Disordered" evidence="2">
    <location>
        <begin position="407"/>
        <end position="725"/>
    </location>
</feature>
<feature type="coiled-coil region" evidence="1">
    <location>
        <begin position="348"/>
        <end position="379"/>
    </location>
</feature>
<feature type="compositionally biased region" description="Basic and acidic residues" evidence="2">
    <location>
        <begin position="484"/>
        <end position="493"/>
    </location>
</feature>
<dbReference type="AlphaFoldDB" id="A0A0D7ATF5"/>
<dbReference type="EMBL" id="KN880898">
    <property type="protein sequence ID" value="KIY61653.1"/>
    <property type="molecule type" value="Genomic_DNA"/>
</dbReference>
<feature type="compositionally biased region" description="Acidic residues" evidence="2">
    <location>
        <begin position="654"/>
        <end position="665"/>
    </location>
</feature>
<dbReference type="Proteomes" id="UP000054007">
    <property type="component" value="Unassembled WGS sequence"/>
</dbReference>
<sequence>MVRKTSVQIPNASDDEIEHFETDEPTASGSRLPANRIAENIEFDFAEEDDVAEEGGEEPVYVCGSDDLKGIKFVQSWAKWLIKEGYARDIVSWKSEDAMKRFVFETVMPALMQEFDLDFPSQHLWAVGQKVYKFLTNKRRGPRKAWTVPPSVRALTAFDIWQRENLERLKTKRDKALARYWVEHGPGLKKAGWAQMRWYDTVRLTTYNQEARRLWAKVTPDERSDFEDEARRQNKSLGHLRKVHTSEFVVFEDCYWAVKLIVIRCQEHVGQILEKTFGSIRGHGNGQMGKCVMWAVCAYESVTDGAIVVHQDVYGKNGAWPEDALDSVLKDDDDLEDFKNFAKKVFDSEDLAVEEEETRQALKEKKEQKKAKSAAAKLARETARTEVLPLDATERCLIAPLKRKPVKSSEVVKPSKKTGAVASNVALESSSDEDDKMDDEIDDINHFATVLSSTADEEKSHDDRVPKAVAADSSRPKPTQAKALRQEGKDSSNRSDQSLRSPGLNSDNEEEEVPEPPPVKSRSTSNKSKPRPVAKPIGLSKPIAPSRPRPETTQSDNDKDDEVPLRAPANSNRRPSTSNERAAKSNATAKPTPATKRKPTAKSKPAGRSKPAVDEPTSTQEYDESEEEDTEEAVPTPASKSKSTARASKLPVVEEVEEDEVEMPDDIGSASNIGSGPSKPNGKAANTRTKAAVDGKQGARGVKQKAAQNEDIEDDNGGEEEVEEIRRGGRKRARVERYVPDTKVMVFLKKRCNDLRMIEPPRERALFKVPVEVYIIEYATYDVGLQLSVKGNTMPSAHRVSPRMGCVDMSVPSRLIPKMVTAVNSWSGVEISPVANEFVKLLAAFEESRLIQKAHKLGLSWPQHP</sequence>
<evidence type="ECO:0000256" key="2">
    <source>
        <dbReference type="SAM" id="MobiDB-lite"/>
    </source>
</evidence>
<gene>
    <name evidence="3" type="ORF">CYLTODRAFT_415292</name>
</gene>
<feature type="compositionally biased region" description="Acidic residues" evidence="2">
    <location>
        <begin position="621"/>
        <end position="632"/>
    </location>
</feature>
<proteinExistence type="predicted"/>
<protein>
    <submittedName>
        <fullName evidence="3">Uncharacterized protein</fullName>
    </submittedName>
</protein>
<keyword evidence="4" id="KW-1185">Reference proteome</keyword>
<feature type="compositionally biased region" description="Acidic residues" evidence="2">
    <location>
        <begin position="430"/>
        <end position="442"/>
    </location>
</feature>
<feature type="compositionally biased region" description="Basic residues" evidence="2">
    <location>
        <begin position="595"/>
        <end position="607"/>
    </location>
</feature>
<accession>A0A0D7ATF5</accession>
<evidence type="ECO:0000313" key="3">
    <source>
        <dbReference type="EMBL" id="KIY61653.1"/>
    </source>
</evidence>
<evidence type="ECO:0000256" key="1">
    <source>
        <dbReference type="SAM" id="Coils"/>
    </source>
</evidence>
<feature type="compositionally biased region" description="Basic and acidic residues" evidence="2">
    <location>
        <begin position="456"/>
        <end position="466"/>
    </location>
</feature>
<feature type="region of interest" description="Disordered" evidence="2">
    <location>
        <begin position="1"/>
        <end position="30"/>
    </location>
</feature>
<organism evidence="3 4">
    <name type="scientific">Cylindrobasidium torrendii FP15055 ss-10</name>
    <dbReference type="NCBI Taxonomy" id="1314674"/>
    <lineage>
        <taxon>Eukaryota</taxon>
        <taxon>Fungi</taxon>
        <taxon>Dikarya</taxon>
        <taxon>Basidiomycota</taxon>
        <taxon>Agaricomycotina</taxon>
        <taxon>Agaricomycetes</taxon>
        <taxon>Agaricomycetidae</taxon>
        <taxon>Agaricales</taxon>
        <taxon>Marasmiineae</taxon>
        <taxon>Physalacriaceae</taxon>
        <taxon>Cylindrobasidium</taxon>
    </lineage>
</organism>
<name>A0A0D7ATF5_9AGAR</name>
<feature type="compositionally biased region" description="Polar residues" evidence="2">
    <location>
        <begin position="494"/>
        <end position="506"/>
    </location>
</feature>
<feature type="compositionally biased region" description="Low complexity" evidence="2">
    <location>
        <begin position="638"/>
        <end position="649"/>
    </location>
</feature>